<dbReference type="Gene3D" id="3.90.550.10">
    <property type="entry name" value="Spore Coat Polysaccharide Biosynthesis Protein SpsA, Chain A"/>
    <property type="match status" value="1"/>
</dbReference>
<dbReference type="AlphaFoldDB" id="A0AAU7PQS0"/>
<organism evidence="2">
    <name type="scientific">Lacrimispora sp. BS-2</name>
    <dbReference type="NCBI Taxonomy" id="3151850"/>
    <lineage>
        <taxon>Bacteria</taxon>
        <taxon>Bacillati</taxon>
        <taxon>Bacillota</taxon>
        <taxon>Clostridia</taxon>
        <taxon>Lachnospirales</taxon>
        <taxon>Lachnospiraceae</taxon>
        <taxon>Lacrimispora</taxon>
    </lineage>
</organism>
<reference evidence="2" key="1">
    <citation type="submission" date="2024-06" db="EMBL/GenBank/DDBJ databases">
        <title>Lacrimispora cavernae sp. nov., a novel anaerobe isolated from bat guano pile inside a cave.</title>
        <authorList>
            <person name="Miller S.L."/>
            <person name="Lu N."/>
            <person name="King J."/>
            <person name="Sankaranarayanan K."/>
            <person name="Lawson P.A."/>
        </authorList>
    </citation>
    <scope>NUCLEOTIDE SEQUENCE</scope>
    <source>
        <strain evidence="2">BS-2</strain>
    </source>
</reference>
<gene>
    <name evidence="2" type="ORF">ABFV83_19395</name>
</gene>
<name>A0AAU7PQS0_9FIRM</name>
<dbReference type="RefSeq" id="WP_349946247.1">
    <property type="nucleotide sequence ID" value="NZ_CP157940.1"/>
</dbReference>
<dbReference type="InterPro" id="IPR025536">
    <property type="entry name" value="DUF4422"/>
</dbReference>
<dbReference type="Pfam" id="PF14393">
    <property type="entry name" value="DUF4422"/>
    <property type="match status" value="1"/>
</dbReference>
<accession>A0AAU7PQS0</accession>
<dbReference type="InterPro" id="IPR029044">
    <property type="entry name" value="Nucleotide-diphossugar_trans"/>
</dbReference>
<dbReference type="EMBL" id="CP157940">
    <property type="protein sequence ID" value="XBS53941.1"/>
    <property type="molecule type" value="Genomic_DNA"/>
</dbReference>
<sequence length="616" mass="72510">MSEIKIFVTHTPNKEDYRVRNSLLVDVIAGSHYQIKPLDGDYVMDNTGDNISIKNKMYCELTTQYWAWKNVEADYYGFCHYRRFMSFANVQAETPDIREQICVKVLNDYTVKKYNLDDEILTKKFIEQYDCILPMQQDLRKLPTPKGRKKNVYDHFAGHDRLFMNQDDLNKLLEVINDLFPEYSDDAKVYMGNPYFWGFNCFVLKKELFNSLCEFEFGVLEELEKRIDLNLYNQQMTRIYGFMGEILSSIFFFHLQKADKSLRVANVRLIYFEDTKDIKPIYPVADSKKPIVFNIVGVEPYLFTVTIQSFLARVRNDIPYDVIILHGNLSDGYAVTFKMLFGNHENIRVSFIDTKCVFGNVQDLKSNKVDARLLLPWILTEYSQIICINWNTLFQCELEKIINMEIEPVCISGSRDIRMLGKVKGLDDSYELFVEKELGIHNICDLIDTDIIYMNLDKIRSRYTMQSLFQRISEVKVPLHFSEYANMLFEDRQVLDACLCVYYTESMKENNLIRQVPLFIFNEYNKAKLNPLVLSYSPDLIWSFESKDFIDKYWSLAAETGYYHKLIGYFEGYSNDNNKDINRGPYILKQLRGGIQCVKDHGVIYTFCYSLKKMFN</sequence>
<protein>
    <submittedName>
        <fullName evidence="2">DUF4422 domain-containing protein</fullName>
    </submittedName>
</protein>
<evidence type="ECO:0000313" key="2">
    <source>
        <dbReference type="EMBL" id="XBS53941.1"/>
    </source>
</evidence>
<feature type="domain" description="DUF4422" evidence="1">
    <location>
        <begin position="16"/>
        <end position="252"/>
    </location>
</feature>
<proteinExistence type="predicted"/>
<evidence type="ECO:0000259" key="1">
    <source>
        <dbReference type="Pfam" id="PF14393"/>
    </source>
</evidence>